<feature type="transmembrane region" description="Helical" evidence="9">
    <location>
        <begin position="23"/>
        <end position="47"/>
    </location>
</feature>
<evidence type="ECO:0000313" key="11">
    <source>
        <dbReference type="EMBL" id="RST97493.1"/>
    </source>
</evidence>
<dbReference type="InterPro" id="IPR004501">
    <property type="entry name" value="PTS_EIIC_3"/>
</dbReference>
<proteinExistence type="predicted"/>
<protein>
    <recommendedName>
        <fullName evidence="8">Permease IIC component</fullName>
    </recommendedName>
</protein>
<dbReference type="GO" id="GO:1901264">
    <property type="term" value="P:carbohydrate derivative transport"/>
    <property type="evidence" value="ECO:0007669"/>
    <property type="project" value="TreeGrafter"/>
</dbReference>
<evidence type="ECO:0000256" key="2">
    <source>
        <dbReference type="ARBA" id="ARBA00022448"/>
    </source>
</evidence>
<feature type="transmembrane region" description="Helical" evidence="9">
    <location>
        <begin position="208"/>
        <end position="228"/>
    </location>
</feature>
<dbReference type="PANTHER" id="PTHR33989">
    <property type="match status" value="1"/>
</dbReference>
<dbReference type="NCBIfam" id="TIGR00410">
    <property type="entry name" value="lacE"/>
    <property type="match status" value="1"/>
</dbReference>
<evidence type="ECO:0000259" key="10">
    <source>
        <dbReference type="PROSITE" id="PS51105"/>
    </source>
</evidence>
<dbReference type="InterPro" id="IPR004796">
    <property type="entry name" value="PTS_IIC_cello"/>
</dbReference>
<dbReference type="RefSeq" id="WP_126778241.1">
    <property type="nucleotide sequence ID" value="NZ_NGJU01000002.1"/>
</dbReference>
<evidence type="ECO:0000256" key="5">
    <source>
        <dbReference type="ARBA" id="ARBA00022692"/>
    </source>
</evidence>
<accession>A0A429ZV31</accession>
<organism evidence="11 12">
    <name type="scientific">Vagococcus salmoninarum</name>
    <dbReference type="NCBI Taxonomy" id="2739"/>
    <lineage>
        <taxon>Bacteria</taxon>
        <taxon>Bacillati</taxon>
        <taxon>Bacillota</taxon>
        <taxon>Bacilli</taxon>
        <taxon>Lactobacillales</taxon>
        <taxon>Enterococcaceae</taxon>
        <taxon>Vagococcus</taxon>
    </lineage>
</organism>
<keyword evidence="12" id="KW-1185">Reference proteome</keyword>
<dbReference type="PROSITE" id="PS51105">
    <property type="entry name" value="PTS_EIIC_TYPE_3"/>
    <property type="match status" value="1"/>
</dbReference>
<keyword evidence="5 9" id="KW-0812">Transmembrane</keyword>
<gene>
    <name evidence="11" type="ORF">CBF35_02170</name>
</gene>
<dbReference type="GO" id="GO:0008982">
    <property type="term" value="F:protein-N(PI)-phosphohistidine-sugar phosphotransferase activity"/>
    <property type="evidence" value="ECO:0007669"/>
    <property type="project" value="UniProtKB-UniRule"/>
</dbReference>
<dbReference type="GeneID" id="98567161"/>
<evidence type="ECO:0000256" key="9">
    <source>
        <dbReference type="SAM" id="Phobius"/>
    </source>
</evidence>
<feature type="transmembrane region" description="Helical" evidence="9">
    <location>
        <begin position="312"/>
        <end position="333"/>
    </location>
</feature>
<dbReference type="InterPro" id="IPR003352">
    <property type="entry name" value="PTS_EIIC"/>
</dbReference>
<feature type="transmembrane region" description="Helical" evidence="9">
    <location>
        <begin position="339"/>
        <end position="357"/>
    </location>
</feature>
<dbReference type="Proteomes" id="UP000287239">
    <property type="component" value="Unassembled WGS sequence"/>
</dbReference>
<dbReference type="OrthoDB" id="1550290at2"/>
<dbReference type="PIRSF" id="PIRSF006351">
    <property type="entry name" value="PTS_EIIC-Cellobiose"/>
    <property type="match status" value="1"/>
</dbReference>
<name>A0A429ZV31_9ENTE</name>
<comment type="caution">
    <text evidence="11">The sequence shown here is derived from an EMBL/GenBank/DDBJ whole genome shotgun (WGS) entry which is preliminary data.</text>
</comment>
<feature type="domain" description="PTS EIIC type-3" evidence="10">
    <location>
        <begin position="7"/>
        <end position="406"/>
    </location>
</feature>
<dbReference type="GO" id="GO:0009401">
    <property type="term" value="P:phosphoenolpyruvate-dependent sugar phosphotransferase system"/>
    <property type="evidence" value="ECO:0007669"/>
    <property type="project" value="InterPro"/>
</dbReference>
<feature type="transmembrane region" description="Helical" evidence="9">
    <location>
        <begin position="130"/>
        <end position="155"/>
    </location>
</feature>
<evidence type="ECO:0000313" key="12">
    <source>
        <dbReference type="Proteomes" id="UP000287239"/>
    </source>
</evidence>
<sequence>MATMTEFQLKLHKGASAVQGNQYVSAITNGLMSLMPITIIGAIGSLINSLPFESYQQFLINSGLKVITAIPTEITTNLLALYAVFLIAAKFAESHQIDGIPAGLLALMTFFIVTPFVSPEGAYSIEAYTVFWFGAQGLFTAFIVALIVAKIYTVFNLKGWVIKMPEGVPPTVTKSFSSMIPGFTVAILGLVIRYLLSLTAFGDLHQLIFGLVATPLQALGGSFPALIIAVLACQILWLCGVHGALVTYSVFIAIWTPLGTENLAAYNAGLAIPNLVTGSLFAMTIAMGSGATLGLTMAMLKSKSKQYKMLGKLALVPNACAINEPIIFGLPIIMNFTLAIPFITIPLVILIAGYLGMVTGILPYLPGISVPLGVPIIINGLMAGGWKWAIFQGLSIILSYFGYLPFFKKLDKQAINN</sequence>
<comment type="subcellular location">
    <subcellularLocation>
        <location evidence="1">Cell membrane</location>
        <topology evidence="1">Multi-pass membrane protein</topology>
    </subcellularLocation>
</comment>
<keyword evidence="3 8" id="KW-1003">Cell membrane</keyword>
<evidence type="ECO:0000256" key="6">
    <source>
        <dbReference type="ARBA" id="ARBA00022989"/>
    </source>
</evidence>
<feature type="transmembrane region" description="Helical" evidence="9">
    <location>
        <begin position="275"/>
        <end position="300"/>
    </location>
</feature>
<feature type="transmembrane region" description="Helical" evidence="9">
    <location>
        <begin position="388"/>
        <end position="407"/>
    </location>
</feature>
<dbReference type="AlphaFoldDB" id="A0A429ZV31"/>
<dbReference type="Pfam" id="PF02378">
    <property type="entry name" value="PTS_EIIC"/>
    <property type="match status" value="1"/>
</dbReference>
<keyword evidence="6 9" id="KW-1133">Transmembrane helix</keyword>
<dbReference type="PANTHER" id="PTHR33989:SF4">
    <property type="entry name" value="PTS SYSTEM N,N'-DIACETYLCHITOBIOSE-SPECIFIC EIIC COMPONENT"/>
    <property type="match status" value="1"/>
</dbReference>
<feature type="transmembrane region" description="Helical" evidence="9">
    <location>
        <begin position="364"/>
        <end position="382"/>
    </location>
</feature>
<keyword evidence="2 8" id="KW-0813">Transport</keyword>
<feature type="transmembrane region" description="Helical" evidence="9">
    <location>
        <begin position="100"/>
        <end position="118"/>
    </location>
</feature>
<evidence type="ECO:0000256" key="4">
    <source>
        <dbReference type="ARBA" id="ARBA00022597"/>
    </source>
</evidence>
<keyword evidence="7 8" id="KW-0472">Membrane</keyword>
<keyword evidence="4 8" id="KW-0762">Sugar transport</keyword>
<dbReference type="EMBL" id="NGJU01000002">
    <property type="protein sequence ID" value="RST97493.1"/>
    <property type="molecule type" value="Genomic_DNA"/>
</dbReference>
<reference evidence="11 12" key="1">
    <citation type="submission" date="2017-05" db="EMBL/GenBank/DDBJ databases">
        <title>Vagococcus spp. assemblies.</title>
        <authorList>
            <person name="Gulvik C.A."/>
        </authorList>
    </citation>
    <scope>NUCLEOTIDE SEQUENCE [LARGE SCALE GENOMIC DNA]</scope>
    <source>
        <strain evidence="11 12">NCFB 2777</strain>
    </source>
</reference>
<feature type="transmembrane region" description="Helical" evidence="9">
    <location>
        <begin position="176"/>
        <end position="196"/>
    </location>
</feature>
<evidence type="ECO:0000256" key="7">
    <source>
        <dbReference type="ARBA" id="ARBA00023136"/>
    </source>
</evidence>
<dbReference type="InterPro" id="IPR051088">
    <property type="entry name" value="PTS_Sugar-EIIC/EIIB"/>
</dbReference>
<dbReference type="GO" id="GO:0005886">
    <property type="term" value="C:plasma membrane"/>
    <property type="evidence" value="ECO:0007669"/>
    <property type="project" value="UniProtKB-SubCell"/>
</dbReference>
<evidence type="ECO:0000256" key="8">
    <source>
        <dbReference type="PIRNR" id="PIRNR006351"/>
    </source>
</evidence>
<feature type="transmembrane region" description="Helical" evidence="9">
    <location>
        <begin position="235"/>
        <end position="255"/>
    </location>
</feature>
<comment type="function">
    <text evidence="8">The phosphoenolpyruvate-dependent sugar phosphotransferase system (PTS), a major carbohydrate active -transport system, catalyzes the phosphorylation of incoming sugar substrates concomitant with their translocation across the cell membrane.</text>
</comment>
<evidence type="ECO:0000256" key="3">
    <source>
        <dbReference type="ARBA" id="ARBA00022475"/>
    </source>
</evidence>
<evidence type="ECO:0000256" key="1">
    <source>
        <dbReference type="ARBA" id="ARBA00004651"/>
    </source>
</evidence>
<feature type="transmembrane region" description="Helical" evidence="9">
    <location>
        <begin position="67"/>
        <end position="88"/>
    </location>
</feature>